<evidence type="ECO:0000256" key="4">
    <source>
        <dbReference type="ARBA" id="ARBA00022833"/>
    </source>
</evidence>
<evidence type="ECO:0000256" key="2">
    <source>
        <dbReference type="ARBA" id="ARBA00022737"/>
    </source>
</evidence>
<evidence type="ECO:0000256" key="7">
    <source>
        <dbReference type="PROSITE-ProRule" id="PRU00134"/>
    </source>
</evidence>
<feature type="domain" description="MYND-type" evidence="8">
    <location>
        <begin position="207"/>
        <end position="252"/>
    </location>
</feature>
<evidence type="ECO:0000259" key="8">
    <source>
        <dbReference type="PROSITE" id="PS50865"/>
    </source>
</evidence>
<sequence>MASGGRVFGSGSMEKLVRSIESGARPVDEVVSVAELGGGTAGLPVLVTLCTVPGPGDWAGLARRAIAAGASASAACCVEKLGGWHPPLWFAISSGKAGVVEVLVRAGADMGAADACGAAALYHAVHFGQTECARILLEAGADVNGPNGAGWTPLHAAVLLDSIPLVVLLLQHGADVTTERSLGRFVTPIMFAKSEFVEKLLRKKHRVGRCGYPLCDGGEGGKLLGCSLCNRVFYCSKACQRAHWREHKKKECGVSYKVDPTDEYLR</sequence>
<comment type="caution">
    <text evidence="9">The sequence shown here is derived from an EMBL/GenBank/DDBJ whole genome shotgun (WGS) entry which is preliminary data.</text>
</comment>
<feature type="repeat" description="ANK" evidence="6">
    <location>
        <begin position="83"/>
        <end position="115"/>
    </location>
</feature>
<proteinExistence type="predicted"/>
<dbReference type="EMBL" id="BRYB01000762">
    <property type="protein sequence ID" value="GMI37097.1"/>
    <property type="molecule type" value="Genomic_DNA"/>
</dbReference>
<feature type="repeat" description="ANK" evidence="6">
    <location>
        <begin position="116"/>
        <end position="148"/>
    </location>
</feature>
<dbReference type="Pfam" id="PF01753">
    <property type="entry name" value="zf-MYND"/>
    <property type="match status" value="1"/>
</dbReference>
<dbReference type="SUPFAM" id="SSF144232">
    <property type="entry name" value="HIT/MYND zinc finger-like"/>
    <property type="match status" value="1"/>
</dbReference>
<organism evidence="9 10">
    <name type="scientific">Tetraparma gracilis</name>
    <dbReference type="NCBI Taxonomy" id="2962635"/>
    <lineage>
        <taxon>Eukaryota</taxon>
        <taxon>Sar</taxon>
        <taxon>Stramenopiles</taxon>
        <taxon>Ochrophyta</taxon>
        <taxon>Bolidophyceae</taxon>
        <taxon>Parmales</taxon>
        <taxon>Triparmaceae</taxon>
        <taxon>Tetraparma</taxon>
    </lineage>
</organism>
<dbReference type="PROSITE" id="PS50088">
    <property type="entry name" value="ANK_REPEAT"/>
    <property type="match status" value="3"/>
</dbReference>
<dbReference type="Proteomes" id="UP001165060">
    <property type="component" value="Unassembled WGS sequence"/>
</dbReference>
<evidence type="ECO:0000256" key="5">
    <source>
        <dbReference type="ARBA" id="ARBA00023043"/>
    </source>
</evidence>
<evidence type="ECO:0000256" key="1">
    <source>
        <dbReference type="ARBA" id="ARBA00022723"/>
    </source>
</evidence>
<evidence type="ECO:0000256" key="6">
    <source>
        <dbReference type="PROSITE-ProRule" id="PRU00023"/>
    </source>
</evidence>
<dbReference type="InterPro" id="IPR002893">
    <property type="entry name" value="Znf_MYND"/>
</dbReference>
<dbReference type="Pfam" id="PF12796">
    <property type="entry name" value="Ank_2"/>
    <property type="match status" value="1"/>
</dbReference>
<dbReference type="Gene3D" id="6.10.140.2220">
    <property type="match status" value="1"/>
</dbReference>
<keyword evidence="1" id="KW-0479">Metal-binding</keyword>
<keyword evidence="2" id="KW-0677">Repeat</keyword>
<dbReference type="SUPFAM" id="SSF48403">
    <property type="entry name" value="Ankyrin repeat"/>
    <property type="match status" value="1"/>
</dbReference>
<evidence type="ECO:0000313" key="10">
    <source>
        <dbReference type="Proteomes" id="UP001165060"/>
    </source>
</evidence>
<dbReference type="PANTHER" id="PTHR24171">
    <property type="entry name" value="ANKYRIN REPEAT DOMAIN-CONTAINING PROTEIN 39-RELATED"/>
    <property type="match status" value="1"/>
</dbReference>
<gene>
    <name evidence="9" type="ORF">TeGR_g13463</name>
</gene>
<keyword evidence="10" id="KW-1185">Reference proteome</keyword>
<keyword evidence="5 6" id="KW-0040">ANK repeat</keyword>
<dbReference type="InterPro" id="IPR002110">
    <property type="entry name" value="Ankyrin_rpt"/>
</dbReference>
<protein>
    <recommendedName>
        <fullName evidence="8">MYND-type domain-containing protein</fullName>
    </recommendedName>
</protein>
<feature type="repeat" description="ANK" evidence="6">
    <location>
        <begin position="149"/>
        <end position="181"/>
    </location>
</feature>
<dbReference type="PROSITE" id="PS50297">
    <property type="entry name" value="ANK_REP_REGION"/>
    <property type="match status" value="2"/>
</dbReference>
<keyword evidence="3 7" id="KW-0863">Zinc-finger</keyword>
<evidence type="ECO:0000313" key="9">
    <source>
        <dbReference type="EMBL" id="GMI37097.1"/>
    </source>
</evidence>
<reference evidence="9 10" key="1">
    <citation type="journal article" date="2023" name="Commun. Biol.">
        <title>Genome analysis of Parmales, the sister group of diatoms, reveals the evolutionary specialization of diatoms from phago-mixotrophs to photoautotrophs.</title>
        <authorList>
            <person name="Ban H."/>
            <person name="Sato S."/>
            <person name="Yoshikawa S."/>
            <person name="Yamada K."/>
            <person name="Nakamura Y."/>
            <person name="Ichinomiya M."/>
            <person name="Sato N."/>
            <person name="Blanc-Mathieu R."/>
            <person name="Endo H."/>
            <person name="Kuwata A."/>
            <person name="Ogata H."/>
        </authorList>
    </citation>
    <scope>NUCLEOTIDE SEQUENCE [LARGE SCALE GENOMIC DNA]</scope>
</reference>
<dbReference type="SMART" id="SM00248">
    <property type="entry name" value="ANK"/>
    <property type="match status" value="3"/>
</dbReference>
<accession>A0ABQ6N0X1</accession>
<dbReference type="PROSITE" id="PS50865">
    <property type="entry name" value="ZF_MYND_2"/>
    <property type="match status" value="1"/>
</dbReference>
<keyword evidence="4" id="KW-0862">Zinc</keyword>
<evidence type="ECO:0000256" key="3">
    <source>
        <dbReference type="ARBA" id="ARBA00022771"/>
    </source>
</evidence>
<dbReference type="InterPro" id="IPR036770">
    <property type="entry name" value="Ankyrin_rpt-contain_sf"/>
</dbReference>
<name>A0ABQ6N0X1_9STRA</name>
<dbReference type="Gene3D" id="1.25.40.20">
    <property type="entry name" value="Ankyrin repeat-containing domain"/>
    <property type="match status" value="1"/>
</dbReference>